<dbReference type="GO" id="GO:0003676">
    <property type="term" value="F:nucleic acid binding"/>
    <property type="evidence" value="ECO:0007669"/>
    <property type="project" value="InterPro"/>
</dbReference>
<organism evidence="3">
    <name type="scientific">Tanacetum cinerariifolium</name>
    <name type="common">Dalmatian daisy</name>
    <name type="synonym">Chrysanthemum cinerariifolium</name>
    <dbReference type="NCBI Taxonomy" id="118510"/>
    <lineage>
        <taxon>Eukaryota</taxon>
        <taxon>Viridiplantae</taxon>
        <taxon>Streptophyta</taxon>
        <taxon>Embryophyta</taxon>
        <taxon>Tracheophyta</taxon>
        <taxon>Spermatophyta</taxon>
        <taxon>Magnoliopsida</taxon>
        <taxon>eudicotyledons</taxon>
        <taxon>Gunneridae</taxon>
        <taxon>Pentapetalae</taxon>
        <taxon>asterids</taxon>
        <taxon>campanulids</taxon>
        <taxon>Asterales</taxon>
        <taxon>Asteraceae</taxon>
        <taxon>Asteroideae</taxon>
        <taxon>Anthemideae</taxon>
        <taxon>Anthemidinae</taxon>
        <taxon>Tanacetum</taxon>
    </lineage>
</organism>
<name>A0A699KT08_TANCI</name>
<dbReference type="AlphaFoldDB" id="A0A699KT08"/>
<proteinExistence type="predicted"/>
<evidence type="ECO:0000313" key="3">
    <source>
        <dbReference type="EMBL" id="GFB09846.1"/>
    </source>
</evidence>
<dbReference type="InterPro" id="IPR012337">
    <property type="entry name" value="RNaseH-like_sf"/>
</dbReference>
<comment type="caution">
    <text evidence="3">The sequence shown here is derived from an EMBL/GenBank/DDBJ whole genome shotgun (WGS) entry which is preliminary data.</text>
</comment>
<reference evidence="3" key="1">
    <citation type="journal article" date="2019" name="Sci. Rep.">
        <title>Draft genome of Tanacetum cinerariifolium, the natural source of mosquito coil.</title>
        <authorList>
            <person name="Yamashiro T."/>
            <person name="Shiraishi A."/>
            <person name="Satake H."/>
            <person name="Nakayama K."/>
        </authorList>
    </citation>
    <scope>NUCLEOTIDE SEQUENCE</scope>
</reference>
<dbReference type="InterPro" id="IPR001584">
    <property type="entry name" value="Integrase_cat-core"/>
</dbReference>
<accession>A0A699KT08</accession>
<feature type="compositionally biased region" description="Polar residues" evidence="1">
    <location>
        <begin position="246"/>
        <end position="261"/>
    </location>
</feature>
<dbReference type="PANTHER" id="PTHR42648">
    <property type="entry name" value="TRANSPOSASE, PUTATIVE-RELATED"/>
    <property type="match status" value="1"/>
</dbReference>
<dbReference type="GO" id="GO:0015074">
    <property type="term" value="P:DNA integration"/>
    <property type="evidence" value="ECO:0007669"/>
    <property type="project" value="InterPro"/>
</dbReference>
<dbReference type="EMBL" id="BKCJ010551608">
    <property type="protein sequence ID" value="GFB09846.1"/>
    <property type="molecule type" value="Genomic_DNA"/>
</dbReference>
<evidence type="ECO:0000259" key="2">
    <source>
        <dbReference type="PROSITE" id="PS50994"/>
    </source>
</evidence>
<dbReference type="InterPro" id="IPR036397">
    <property type="entry name" value="RNaseH_sf"/>
</dbReference>
<dbReference type="InterPro" id="IPR039537">
    <property type="entry name" value="Retrotran_Ty1/copia-like"/>
</dbReference>
<dbReference type="Gene3D" id="3.30.420.10">
    <property type="entry name" value="Ribonuclease H-like superfamily/Ribonuclease H"/>
    <property type="match status" value="1"/>
</dbReference>
<protein>
    <submittedName>
        <fullName evidence="3">Putative ribonuclease H-like domain-containing protein</fullName>
    </submittedName>
</protein>
<dbReference type="Pfam" id="PF00665">
    <property type="entry name" value="rve"/>
    <property type="match status" value="1"/>
</dbReference>
<feature type="compositionally biased region" description="Basic and acidic residues" evidence="1">
    <location>
        <begin position="263"/>
        <end position="281"/>
    </location>
</feature>
<feature type="domain" description="Integrase catalytic" evidence="2">
    <location>
        <begin position="1"/>
        <end position="148"/>
    </location>
</feature>
<gene>
    <name evidence="3" type="ORF">Tci_681817</name>
</gene>
<dbReference type="InterPro" id="IPR057670">
    <property type="entry name" value="SH3_retrovirus"/>
</dbReference>
<dbReference type="PROSITE" id="PS50994">
    <property type="entry name" value="INTEGRASE"/>
    <property type="match status" value="1"/>
</dbReference>
<dbReference type="SUPFAM" id="SSF53098">
    <property type="entry name" value="Ribonuclease H-like"/>
    <property type="match status" value="1"/>
</dbReference>
<dbReference type="PANTHER" id="PTHR42648:SF32">
    <property type="entry name" value="RIBONUCLEASE H-LIKE DOMAIN, GAG-PRE-INTEGRASE DOMAIN PROTEIN-RELATED"/>
    <property type="match status" value="1"/>
</dbReference>
<sequence>MSINHKKYFLVVTDDFSRFSWVFFLATKDETSKFLKPFITAIENQINKKVKVIRCDNRIELKNRDLDEFCGMKGIKREYSNARTPQKNRVIERKNRTLIEAARTMLVDSLLPITFCAEAVNTACYVLNRALVTKSHNKTPYELLNGRTPRLDFMRPFGCPVTILNTLDPLGKFKGKADEGFLVGYSITSKAFRVFNTKTKKVEKNLHVRFLENKPNVAGIGPNWLFDIDSLINSMNYITISTRNQTDKNAGSQDTNVNANSKAADDKPKDDTCSKTVEKPVNKEDQAYIDKLDRLMSQEKVASDAADYP</sequence>
<dbReference type="Pfam" id="PF25597">
    <property type="entry name" value="SH3_retrovirus"/>
    <property type="match status" value="1"/>
</dbReference>
<evidence type="ECO:0000256" key="1">
    <source>
        <dbReference type="SAM" id="MobiDB-lite"/>
    </source>
</evidence>
<feature type="region of interest" description="Disordered" evidence="1">
    <location>
        <begin position="246"/>
        <end position="281"/>
    </location>
</feature>